<dbReference type="Pfam" id="PF23343">
    <property type="entry name" value="REP_ORF2-G2P"/>
    <property type="match status" value="1"/>
</dbReference>
<proteinExistence type="predicted"/>
<feature type="domain" description="Replication-associated protein ORF2/G2P" evidence="1">
    <location>
        <begin position="103"/>
        <end position="228"/>
    </location>
</feature>
<evidence type="ECO:0000313" key="3">
    <source>
        <dbReference type="Proteomes" id="UP000789396"/>
    </source>
</evidence>
<name>A0A9N9P5M9_9GLOM</name>
<reference evidence="2" key="1">
    <citation type="submission" date="2021-06" db="EMBL/GenBank/DDBJ databases">
        <authorList>
            <person name="Kallberg Y."/>
            <person name="Tangrot J."/>
            <person name="Rosling A."/>
        </authorList>
    </citation>
    <scope>NUCLEOTIDE SEQUENCE</scope>
    <source>
        <strain evidence="2">IN212</strain>
    </source>
</reference>
<accession>A0A9N9P5M9</accession>
<comment type="caution">
    <text evidence="2">The sequence shown here is derived from an EMBL/GenBank/DDBJ whole genome shotgun (WGS) entry which is preliminary data.</text>
</comment>
<dbReference type="InterPro" id="IPR056906">
    <property type="entry name" value="ORF2/G2P_dom"/>
</dbReference>
<dbReference type="OrthoDB" id="2438547at2759"/>
<keyword evidence="3" id="KW-1185">Reference proteome</keyword>
<gene>
    <name evidence="2" type="ORF">RFULGI_LOCUS16852</name>
</gene>
<dbReference type="Proteomes" id="UP000789396">
    <property type="component" value="Unassembled WGS sequence"/>
</dbReference>
<organism evidence="2 3">
    <name type="scientific">Racocetra fulgida</name>
    <dbReference type="NCBI Taxonomy" id="60492"/>
    <lineage>
        <taxon>Eukaryota</taxon>
        <taxon>Fungi</taxon>
        <taxon>Fungi incertae sedis</taxon>
        <taxon>Mucoromycota</taxon>
        <taxon>Glomeromycotina</taxon>
        <taxon>Glomeromycetes</taxon>
        <taxon>Diversisporales</taxon>
        <taxon>Gigasporaceae</taxon>
        <taxon>Racocetra</taxon>
    </lineage>
</organism>
<feature type="non-terminal residue" evidence="2">
    <location>
        <position position="1"/>
    </location>
</feature>
<feature type="non-terminal residue" evidence="2">
    <location>
        <position position="335"/>
    </location>
</feature>
<evidence type="ECO:0000259" key="1">
    <source>
        <dbReference type="Pfam" id="PF23343"/>
    </source>
</evidence>
<dbReference type="EMBL" id="CAJVPZ010062470">
    <property type="protein sequence ID" value="CAG8792187.1"/>
    <property type="molecule type" value="Genomic_DNA"/>
</dbReference>
<dbReference type="AlphaFoldDB" id="A0A9N9P5M9"/>
<evidence type="ECO:0000313" key="2">
    <source>
        <dbReference type="EMBL" id="CAG8792187.1"/>
    </source>
</evidence>
<sequence length="335" mass="39758">FLSEDHNQFSSLNVSLKSILSTKRTSITLSKNSVRSFYKKEKKVTLTEKVRNYEKKLKDDCLTDAQNCDYFKFFNRKEKRLYTRFLDKIEANFEGTEAKQPALFLTLTFNTTQDNLYAFTTNADPNHDVDPHCETKIILLRKMRKEDVSNYEKASQYLTKFLRNVLVIAELQKNGVWHFHLLSTPLIPYSHKCCGEKNFASCWNCRVESRTPGKKTVGQYLAKYLAKSFHLRSLYRQHGFKEHNKAYRFFKNLYDYEEREAAFAGKGKFDKETQERLNGNQQIFRRYDYKSRQTSYFYRTNEKQTGEAAQPFRRSKNFRLSTSLNYRNLAKLARK</sequence>
<protein>
    <submittedName>
        <fullName evidence="2">4118_t:CDS:1</fullName>
    </submittedName>
</protein>